<name>A0A5J6VK83_9VIRU</name>
<proteinExistence type="predicted"/>
<organism evidence="1">
    <name type="scientific">Megaviridae environmental sample</name>
    <dbReference type="NCBI Taxonomy" id="1737588"/>
    <lineage>
        <taxon>Viruses</taxon>
        <taxon>Varidnaviria</taxon>
        <taxon>Bamfordvirae</taxon>
        <taxon>Nucleocytoviricota</taxon>
        <taxon>Megaviricetes</taxon>
        <taxon>Imitervirales</taxon>
        <taxon>Mimiviridae</taxon>
        <taxon>environmental samples</taxon>
    </lineage>
</organism>
<evidence type="ECO:0000313" key="1">
    <source>
        <dbReference type="EMBL" id="QFG74253.1"/>
    </source>
</evidence>
<protein>
    <submittedName>
        <fullName evidence="1">Uncharacterized protein</fullName>
    </submittedName>
</protein>
<accession>A0A5J6VK83</accession>
<dbReference type="EMBL" id="MN448285">
    <property type="protein sequence ID" value="QFG74253.1"/>
    <property type="molecule type" value="Genomic_DNA"/>
</dbReference>
<sequence length="118" mass="13709">MSELLSKIVNDKDFNDSVQDKLNSIMSDGKIDAMDIPDITLLVVECATNLKKFRVTENELPGLLIDILNYIFDKYEIIPDDQEEKFKNMMETVIKLVLLKPRVKKCIRKMLDNLRCTK</sequence>
<reference evidence="1" key="1">
    <citation type="journal article" date="2019" name="Philos. Trans. R. Soc. Lond., B, Biol. Sci.">
        <title>Targeted metagenomic recovery of four divergent viruses reveals shared and distinctive characteristics of giant viruses of marine eukaryotes.</title>
        <authorList>
            <person name="Needham D.M."/>
            <person name="Poirier C."/>
            <person name="Hehenberger E."/>
            <person name="Jimenez V."/>
            <person name="Swalwell J.E."/>
            <person name="Santoro A.E."/>
            <person name="Worden A.Z."/>
        </authorList>
    </citation>
    <scope>NUCLEOTIDE SEQUENCE</scope>
    <source>
        <strain evidence="1">MPacV-611</strain>
    </source>
</reference>